<keyword evidence="2" id="KW-0677">Repeat</keyword>
<dbReference type="InterPro" id="IPR009459">
    <property type="entry name" value="MucBP_dom"/>
</dbReference>
<evidence type="ECO:0000313" key="9">
    <source>
        <dbReference type="EMBL" id="MEY8663123.1"/>
    </source>
</evidence>
<feature type="compositionally biased region" description="Polar residues" evidence="3">
    <location>
        <begin position="193"/>
        <end position="224"/>
    </location>
</feature>
<feature type="region of interest" description="Disordered" evidence="3">
    <location>
        <begin position="1571"/>
        <end position="1626"/>
    </location>
</feature>
<dbReference type="Pfam" id="PF17965">
    <property type="entry name" value="MucBP_2"/>
    <property type="match status" value="3"/>
</dbReference>
<feature type="domain" description="MucBP" evidence="6">
    <location>
        <begin position="1642"/>
        <end position="1703"/>
    </location>
</feature>
<evidence type="ECO:0000256" key="3">
    <source>
        <dbReference type="SAM" id="MobiDB-lite"/>
    </source>
</evidence>
<evidence type="ECO:0000256" key="4">
    <source>
        <dbReference type="SAM" id="Phobius"/>
    </source>
</evidence>
<dbReference type="Gene3D" id="3.10.20.470">
    <property type="match status" value="3"/>
</dbReference>
<feature type="compositionally biased region" description="Polar residues" evidence="3">
    <location>
        <begin position="145"/>
        <end position="156"/>
    </location>
</feature>
<keyword evidence="4" id="KW-1133">Transmembrane helix</keyword>
<dbReference type="InterPro" id="IPR041495">
    <property type="entry name" value="Mub_B2"/>
</dbReference>
<evidence type="ECO:0000256" key="2">
    <source>
        <dbReference type="ARBA" id="ARBA00022737"/>
    </source>
</evidence>
<proteinExistence type="predicted"/>
<dbReference type="NCBIfam" id="TIGR01168">
    <property type="entry name" value="YSIRK_signal"/>
    <property type="match status" value="1"/>
</dbReference>
<dbReference type="Proteomes" id="UP001565236">
    <property type="component" value="Unassembled WGS sequence"/>
</dbReference>
<feature type="domain" description="Mub B2-like" evidence="8">
    <location>
        <begin position="758"/>
        <end position="885"/>
    </location>
</feature>
<evidence type="ECO:0000259" key="6">
    <source>
        <dbReference type="Pfam" id="PF06458"/>
    </source>
</evidence>
<feature type="compositionally biased region" description="Polar residues" evidence="3">
    <location>
        <begin position="81"/>
        <end position="98"/>
    </location>
</feature>
<dbReference type="InterPro" id="IPR005877">
    <property type="entry name" value="YSIRK_signal_dom"/>
</dbReference>
<dbReference type="Gene3D" id="3.10.20.320">
    <property type="entry name" value="Putative peptidoglycan bound protein (lpxtg motif)"/>
    <property type="match status" value="1"/>
</dbReference>
<keyword evidence="10" id="KW-1185">Reference proteome</keyword>
<gene>
    <name evidence="9" type="ORF">AALT52_09635</name>
</gene>
<feature type="region of interest" description="Disordered" evidence="3">
    <location>
        <begin position="1434"/>
        <end position="1467"/>
    </location>
</feature>
<feature type="compositionally biased region" description="Low complexity" evidence="3">
    <location>
        <begin position="1018"/>
        <end position="1027"/>
    </location>
</feature>
<feature type="region of interest" description="Disordered" evidence="3">
    <location>
        <begin position="1286"/>
        <end position="1346"/>
    </location>
</feature>
<accession>A0ABV4DRN2</accession>
<feature type="domain" description="Mub B2-like" evidence="8">
    <location>
        <begin position="894"/>
        <end position="962"/>
    </location>
</feature>
<feature type="domain" description="YSIRK Gram-positive signal peptide" evidence="5">
    <location>
        <begin position="17"/>
        <end position="39"/>
    </location>
</feature>
<dbReference type="Pfam" id="PF06458">
    <property type="entry name" value="MucBP"/>
    <property type="match status" value="2"/>
</dbReference>
<feature type="domain" description="Mub B2-like" evidence="8">
    <location>
        <begin position="1183"/>
        <end position="1284"/>
    </location>
</feature>
<evidence type="ECO:0000256" key="1">
    <source>
        <dbReference type="ARBA" id="ARBA00022729"/>
    </source>
</evidence>
<dbReference type="RefSeq" id="WP_369943193.1">
    <property type="nucleotide sequence ID" value="NZ_JBCLUF010000046.1"/>
</dbReference>
<feature type="region of interest" description="Disordered" evidence="3">
    <location>
        <begin position="63"/>
        <end position="232"/>
    </location>
</feature>
<feature type="compositionally biased region" description="Polar residues" evidence="3">
    <location>
        <begin position="1729"/>
        <end position="1740"/>
    </location>
</feature>
<dbReference type="EMBL" id="JBCLUF010000046">
    <property type="protein sequence ID" value="MEY8663123.1"/>
    <property type="molecule type" value="Genomic_DNA"/>
</dbReference>
<feature type="domain" description="Mucin binding" evidence="7">
    <location>
        <begin position="1358"/>
        <end position="1433"/>
    </location>
</feature>
<feature type="transmembrane region" description="Helical" evidence="4">
    <location>
        <begin position="21"/>
        <end position="43"/>
    </location>
</feature>
<feature type="compositionally biased region" description="Polar residues" evidence="3">
    <location>
        <begin position="588"/>
        <end position="600"/>
    </location>
</feature>
<evidence type="ECO:0000259" key="8">
    <source>
        <dbReference type="Pfam" id="PF17966"/>
    </source>
</evidence>
<feature type="region of interest" description="Disordered" evidence="3">
    <location>
        <begin position="738"/>
        <end position="759"/>
    </location>
</feature>
<feature type="region of interest" description="Disordered" evidence="3">
    <location>
        <begin position="1003"/>
        <end position="1066"/>
    </location>
</feature>
<keyword evidence="1" id="KW-0732">Signal</keyword>
<feature type="compositionally biased region" description="Low complexity" evidence="3">
    <location>
        <begin position="131"/>
        <end position="143"/>
    </location>
</feature>
<dbReference type="Gene3D" id="2.60.40.4300">
    <property type="match status" value="4"/>
</dbReference>
<dbReference type="InterPro" id="IPR052506">
    <property type="entry name" value="Bact_Fn-Binding"/>
</dbReference>
<feature type="domain" description="Mucin binding" evidence="7">
    <location>
        <begin position="643"/>
        <end position="733"/>
    </location>
</feature>
<feature type="compositionally biased region" description="Basic and acidic residues" evidence="3">
    <location>
        <begin position="748"/>
        <end position="759"/>
    </location>
</feature>
<evidence type="ECO:0000259" key="5">
    <source>
        <dbReference type="Pfam" id="PF04650"/>
    </source>
</evidence>
<feature type="compositionally biased region" description="Low complexity" evidence="3">
    <location>
        <begin position="99"/>
        <end position="113"/>
    </location>
</feature>
<feature type="non-terminal residue" evidence="9">
    <location>
        <position position="1755"/>
    </location>
</feature>
<reference evidence="9 10" key="1">
    <citation type="submission" date="2024-03" db="EMBL/GenBank/DDBJ databases">
        <title>Mouse gut bacterial collection (mGBC) of GemPharmatech.</title>
        <authorList>
            <person name="He Y."/>
            <person name="Dong L."/>
            <person name="Wu D."/>
            <person name="Gao X."/>
            <person name="Lin Z."/>
        </authorList>
    </citation>
    <scope>NUCLEOTIDE SEQUENCE [LARGE SCALE GENOMIC DNA]</scope>
    <source>
        <strain evidence="9 10">15-30</strain>
    </source>
</reference>
<protein>
    <submittedName>
        <fullName evidence="9">MucBP domain-containing protein</fullName>
    </submittedName>
</protein>
<dbReference type="Pfam" id="PF04650">
    <property type="entry name" value="YSIRK_signal"/>
    <property type="match status" value="1"/>
</dbReference>
<dbReference type="InterPro" id="IPR041558">
    <property type="entry name" value="MucBP_2"/>
</dbReference>
<keyword evidence="4" id="KW-0472">Membrane</keyword>
<feature type="compositionally biased region" description="Low complexity" evidence="3">
    <location>
        <begin position="176"/>
        <end position="192"/>
    </location>
</feature>
<feature type="domain" description="MucBP" evidence="6">
    <location>
        <begin position="394"/>
        <end position="443"/>
    </location>
</feature>
<keyword evidence="4" id="KW-0812">Transmembrane</keyword>
<evidence type="ECO:0000259" key="7">
    <source>
        <dbReference type="Pfam" id="PF17965"/>
    </source>
</evidence>
<feature type="region of interest" description="Disordered" evidence="3">
    <location>
        <begin position="1152"/>
        <end position="1185"/>
    </location>
</feature>
<feature type="region of interest" description="Disordered" evidence="3">
    <location>
        <begin position="574"/>
        <end position="600"/>
    </location>
</feature>
<name>A0ABV4DRN2_9LACO</name>
<sequence length="1755" mass="189474">MLSKNNNNLWNEKMEPKKQRFAIKKFTVGVASVLIGTTFAFYAGGNSVSADDSINTSGGAVTTEVTDTADPEKNNAKKVTLSASAQDTANTSSNVTENTQTDSSNTTDTASSDVSDEQAVTNTNENKDTEATTVTEAATGDEANATETPEVNSTAVSDEAKVAETNETSDTKKAEVANNNADVASNDTASDSQDSQVTLRNRALSSSLIQATNATTPSGATQTEKPAPTDGYSVTDVKPSYANGYNQNNVPLDPNTSHYTVNSYVVTNAGSPGEIGENSRKGLGNRYAYSVSEADVEGTGLPTKFYVMKFDGNNVVTKTIEIPTDAQGGTSYKIDDYAQVIVANTATGSKSFSIQKFTDDTNWFTPVYSVFGNQVNEGGATSQLLAIPQWVVETTTYKDQDGNELRPEYSQYGWEDSSFTTEPIVIDGYDVRATQDYVSGEYDQNIPADQKNGKLVVSTPYKKGSVITGSRTYRRGTLYSKSTVIDDKGTVEYRAWFTYAKAPGTFSQTGTTDKGRVAADLPPVDYDFINNPNNYTILDPTQMTLNSADEAEREKAGQEGKVVFQQLRFLYTDPANQTPPALGDDGKNNQTGNENYNDPQKSYDYTILPYGTNSWGTYDTGRTFTISNPVVYPSLINYVYWTQKATITYIDDTTGKTLHTDEINGALGTTSKYSPFSNEYSGNSTIGQDKPRTTETISDYEKQGYVLVSNNYPTGGAQFTKDGEVQNFVIHFVQGVQPVTPTTPPTDVPDKTPDNARPDALTKDVTLNVNYVNSDGSTFTGTIPTNAQQKLTFNGLAYINKVTGQLVNAKQDANGNWIVDTANTATPEIAWTPDNSSFTAVTSPTERGYHVENVSSNADGDNVAAIDGITKDSNNINITVTYAPNGTKLKNVQNVKASQKVKYVDESGNELSPTRVSNFDFNYSGDTYDAVTNELISRGSWDATSHDFTAEDVPVINGYVAVRGYSRDDNDKVIAGGFTTTPGASEAQRNRTYTVVYKKVGNIVPQDPSGNPIPNPTNPTENVPSVPYTNDPTDPTKVTPDEPVPTIDGYTPNQNKVTPPDPTKDTPVIYVKNVEQKAKVQYIDLDDNNRVMSESDTLSGKAGEKINYSTATDITNYENKGYVLVSDGFSGNPIFDNVDGNEQVFKVTFRHGTQPVTPTDPGKPGKPINPDDPEGPKYPDGSDQVTKNVTRTINYVDEQGNKLSDSVKQTINFTAQGVLDKVTGKWITPLTWSQSQTINGVKSPVVPGYHLVSVDKDQDGNNVAGVTLTHENDSYTVTVTYAPNGKLIPVDPDGNPIPSVPTPQYPTDPTDPSKVTPTPVPNVPGYEPDNPNPVTPTDPGKDTPVPYHPVTPTPVNDQKAIVNYVDADDNNKVITSSPELTGKAGETIDYSTATTIADLEKQGYVLVNDGFTVGSTYDNDDNTTQVFTVVLRHGTQPVTPTDPGKPGKPINPDDPEGPKYPDGSDQVTKNVTRTINYVDEQGNTVSESVEQTINFTAQGVLDKVTGKWITPLTWSQSQTINGVKSPVVPGYHLVSVDKDQDGNNVAGVTLTHENNSYTVTVTYAPNGKLIPVDPDGNPIPNVPTPQYPTDPTDPSKVTPTPVPNVPGYEPDNPNPVTPTDPGKDTPVPYHPVVEDKYSLTERFVDEEGNELSASVTKGTDYKEGTEYDVTGDAKVINGYYLIKTSDNAKGKFGKDNVTVTFTYAKLGKIVPVDPNGTPIPDAPTPQYPNDPTDPSKTVPNQPVPEIPGYRPEVPT</sequence>
<dbReference type="Pfam" id="PF17966">
    <property type="entry name" value="Muc_B2"/>
    <property type="match status" value="4"/>
</dbReference>
<comment type="caution">
    <text evidence="9">The sequence shown here is derived from an EMBL/GenBank/DDBJ whole genome shotgun (WGS) entry which is preliminary data.</text>
</comment>
<feature type="region of interest" description="Disordered" evidence="3">
    <location>
        <begin position="1710"/>
        <end position="1755"/>
    </location>
</feature>
<feature type="compositionally biased region" description="Basic and acidic residues" evidence="3">
    <location>
        <begin position="158"/>
        <end position="175"/>
    </location>
</feature>
<feature type="domain" description="Mub B2-like" evidence="8">
    <location>
        <begin position="1465"/>
        <end position="1566"/>
    </location>
</feature>
<organism evidence="9 10">
    <name type="scientific">Ligilactobacillus faecis</name>
    <dbReference type="NCBI Taxonomy" id="762833"/>
    <lineage>
        <taxon>Bacteria</taxon>
        <taxon>Bacillati</taxon>
        <taxon>Bacillota</taxon>
        <taxon>Bacilli</taxon>
        <taxon>Lactobacillales</taxon>
        <taxon>Lactobacillaceae</taxon>
        <taxon>Ligilactobacillus</taxon>
    </lineage>
</organism>
<dbReference type="PANTHER" id="PTHR48234">
    <property type="entry name" value="GH09231P"/>
    <property type="match status" value="1"/>
</dbReference>
<feature type="domain" description="Mucin binding" evidence="7">
    <location>
        <begin position="1076"/>
        <end position="1151"/>
    </location>
</feature>
<evidence type="ECO:0000313" key="10">
    <source>
        <dbReference type="Proteomes" id="UP001565236"/>
    </source>
</evidence>